<organism evidence="3">
    <name type="scientific">Chlorella variabilis</name>
    <name type="common">Green alga</name>
    <dbReference type="NCBI Taxonomy" id="554065"/>
    <lineage>
        <taxon>Eukaryota</taxon>
        <taxon>Viridiplantae</taxon>
        <taxon>Chlorophyta</taxon>
        <taxon>core chlorophytes</taxon>
        <taxon>Trebouxiophyceae</taxon>
        <taxon>Chlorellales</taxon>
        <taxon>Chlorellaceae</taxon>
        <taxon>Chlorella clade</taxon>
        <taxon>Chlorella</taxon>
    </lineage>
</organism>
<keyword evidence="3" id="KW-1185">Reference proteome</keyword>
<evidence type="ECO:0000313" key="2">
    <source>
        <dbReference type="EMBL" id="EFN54019.1"/>
    </source>
</evidence>
<dbReference type="Proteomes" id="UP000008141">
    <property type="component" value="Unassembled WGS sequence"/>
</dbReference>
<sequence length="155" mass="15376">MQQQAGQQLPAPPPHAAPSQQPAGQLCQPGTWEERLRARLAGHSSAAVEGPFGAPAGNGVGPMNAAPGSAADFAVAATLEQPSPQQQPQQLDDTLSLLLGSFPPPAAAAGGRTDSDVQMLLNSAGSAGDSLLGSLLRAAGGQPGIDDLAAMLASL</sequence>
<dbReference type="AlphaFoldDB" id="E1ZJN3"/>
<reference evidence="2 3" key="1">
    <citation type="journal article" date="2010" name="Plant Cell">
        <title>The Chlorella variabilis NC64A genome reveals adaptation to photosymbiosis, coevolution with viruses, and cryptic sex.</title>
        <authorList>
            <person name="Blanc G."/>
            <person name="Duncan G."/>
            <person name="Agarkova I."/>
            <person name="Borodovsky M."/>
            <person name="Gurnon J."/>
            <person name="Kuo A."/>
            <person name="Lindquist E."/>
            <person name="Lucas S."/>
            <person name="Pangilinan J."/>
            <person name="Polle J."/>
            <person name="Salamov A."/>
            <person name="Terry A."/>
            <person name="Yamada T."/>
            <person name="Dunigan D.D."/>
            <person name="Grigoriev I.V."/>
            <person name="Claverie J.M."/>
            <person name="Van Etten J.L."/>
        </authorList>
    </citation>
    <scope>NUCLEOTIDE SEQUENCE [LARGE SCALE GENOMIC DNA]</scope>
    <source>
        <strain evidence="2 3">NC64A</strain>
    </source>
</reference>
<proteinExistence type="predicted"/>
<name>E1ZJN3_CHLVA</name>
<dbReference type="InParanoid" id="E1ZJN3"/>
<accession>E1ZJN3</accession>
<gene>
    <name evidence="2" type="ORF">CHLNCDRAFT_136057</name>
</gene>
<protein>
    <submittedName>
        <fullName evidence="2">Uncharacterized protein</fullName>
    </submittedName>
</protein>
<evidence type="ECO:0000256" key="1">
    <source>
        <dbReference type="SAM" id="MobiDB-lite"/>
    </source>
</evidence>
<feature type="region of interest" description="Disordered" evidence="1">
    <location>
        <begin position="1"/>
        <end position="68"/>
    </location>
</feature>
<dbReference type="EMBL" id="GL433849">
    <property type="protein sequence ID" value="EFN54019.1"/>
    <property type="molecule type" value="Genomic_DNA"/>
</dbReference>
<dbReference type="GeneID" id="17353428"/>
<dbReference type="RefSeq" id="XP_005846121.1">
    <property type="nucleotide sequence ID" value="XM_005846059.1"/>
</dbReference>
<evidence type="ECO:0000313" key="3">
    <source>
        <dbReference type="Proteomes" id="UP000008141"/>
    </source>
</evidence>
<dbReference type="KEGG" id="cvr:CHLNCDRAFT_136057"/>